<dbReference type="Proteomes" id="UP000683360">
    <property type="component" value="Unassembled WGS sequence"/>
</dbReference>
<comment type="caution">
    <text evidence="3">The sequence shown here is derived from an EMBL/GenBank/DDBJ whole genome shotgun (WGS) entry which is preliminary data.</text>
</comment>
<dbReference type="GO" id="GO:0005737">
    <property type="term" value="C:cytoplasm"/>
    <property type="evidence" value="ECO:0007669"/>
    <property type="project" value="InterPro"/>
</dbReference>
<dbReference type="PRINTS" id="PR00785">
    <property type="entry name" value="NCTRNSLOCATR"/>
</dbReference>
<feature type="domain" description="BHLH" evidence="2">
    <location>
        <begin position="76"/>
        <end position="129"/>
    </location>
</feature>
<dbReference type="GO" id="GO:0046983">
    <property type="term" value="F:protein dimerization activity"/>
    <property type="evidence" value="ECO:0007669"/>
    <property type="project" value="InterPro"/>
</dbReference>
<dbReference type="Gene3D" id="4.10.280.10">
    <property type="entry name" value="Helix-loop-helix DNA-binding domain"/>
    <property type="match status" value="1"/>
</dbReference>
<dbReference type="InterPro" id="IPR011598">
    <property type="entry name" value="bHLH_dom"/>
</dbReference>
<evidence type="ECO:0000313" key="3">
    <source>
        <dbReference type="EMBL" id="CAG2192241.1"/>
    </source>
</evidence>
<feature type="compositionally biased region" description="Basic and acidic residues" evidence="1">
    <location>
        <begin position="72"/>
        <end position="85"/>
    </location>
</feature>
<evidence type="ECO:0000259" key="2">
    <source>
        <dbReference type="PROSITE" id="PS50888"/>
    </source>
</evidence>
<proteinExistence type="predicted"/>
<organism evidence="3 4">
    <name type="scientific">Mytilus edulis</name>
    <name type="common">Blue mussel</name>
    <dbReference type="NCBI Taxonomy" id="6550"/>
    <lineage>
        <taxon>Eukaryota</taxon>
        <taxon>Metazoa</taxon>
        <taxon>Spiralia</taxon>
        <taxon>Lophotrochozoa</taxon>
        <taxon>Mollusca</taxon>
        <taxon>Bivalvia</taxon>
        <taxon>Autobranchia</taxon>
        <taxon>Pteriomorphia</taxon>
        <taxon>Mytilida</taxon>
        <taxon>Mytiloidea</taxon>
        <taxon>Mytilidae</taxon>
        <taxon>Mytilinae</taxon>
        <taxon>Mytilus</taxon>
    </lineage>
</organism>
<accession>A0A8S3Q6W2</accession>
<dbReference type="InterPro" id="IPR036638">
    <property type="entry name" value="HLH_DNA-bd_sf"/>
</dbReference>
<dbReference type="SUPFAM" id="SSF47459">
    <property type="entry name" value="HLH, helix-loop-helix DNA-binding domain"/>
    <property type="match status" value="1"/>
</dbReference>
<dbReference type="GO" id="GO:0003700">
    <property type="term" value="F:DNA-binding transcription factor activity"/>
    <property type="evidence" value="ECO:0007669"/>
    <property type="project" value="InterPro"/>
</dbReference>
<gene>
    <name evidence="3" type="ORF">MEDL_7453</name>
</gene>
<reference evidence="3" key="1">
    <citation type="submission" date="2021-03" db="EMBL/GenBank/DDBJ databases">
        <authorList>
            <person name="Bekaert M."/>
        </authorList>
    </citation>
    <scope>NUCLEOTIDE SEQUENCE</scope>
</reference>
<dbReference type="GO" id="GO:0005667">
    <property type="term" value="C:transcription regulator complex"/>
    <property type="evidence" value="ECO:0007669"/>
    <property type="project" value="InterPro"/>
</dbReference>
<feature type="region of interest" description="Disordered" evidence="1">
    <location>
        <begin position="62"/>
        <end position="85"/>
    </location>
</feature>
<evidence type="ECO:0000313" key="4">
    <source>
        <dbReference type="Proteomes" id="UP000683360"/>
    </source>
</evidence>
<name>A0A8S3Q6W2_MYTED</name>
<dbReference type="PANTHER" id="PTHR23042">
    <property type="entry name" value="CIRCADIAN PROTEIN CLOCK/ARNT/BMAL/PAS"/>
    <property type="match status" value="1"/>
</dbReference>
<dbReference type="InterPro" id="IPR050933">
    <property type="entry name" value="Circadian_TF"/>
</dbReference>
<dbReference type="Pfam" id="PF00010">
    <property type="entry name" value="HLH"/>
    <property type="match status" value="1"/>
</dbReference>
<dbReference type="PROSITE" id="PS50888">
    <property type="entry name" value="BHLH"/>
    <property type="match status" value="1"/>
</dbReference>
<keyword evidence="4" id="KW-1185">Reference proteome</keyword>
<dbReference type="InterPro" id="IPR001067">
    <property type="entry name" value="Nuc_translocat"/>
</dbReference>
<evidence type="ECO:0000256" key="1">
    <source>
        <dbReference type="SAM" id="MobiDB-lite"/>
    </source>
</evidence>
<dbReference type="SMART" id="SM00353">
    <property type="entry name" value="HLH"/>
    <property type="match status" value="1"/>
</dbReference>
<dbReference type="GO" id="GO:0005634">
    <property type="term" value="C:nucleus"/>
    <property type="evidence" value="ECO:0007669"/>
    <property type="project" value="InterPro"/>
</dbReference>
<sequence length="201" mass="22808">MATSIETFLFNLHIDTNDYNLFDNNIVLPSPLTCELYPPDMELATHTPSKKRKGDESMFNDFEEEDESVDSGDVRFSRQNHSEIEKRRRDKMNAYITELSSLLPMCNAMNRKLDKLTVLRMAVQHLKSLRGATTTITEASQRPSFLSEDVLKSLILDVSNIKFSLISPDKGLLPEESNNFSLISNLLVSCSYPEINATLLI</sequence>
<dbReference type="OrthoDB" id="6371181at2759"/>
<dbReference type="AlphaFoldDB" id="A0A8S3Q6W2"/>
<protein>
    <submittedName>
        <fullName evidence="3">ARNTL</fullName>
    </submittedName>
</protein>
<dbReference type="EMBL" id="CAJPWZ010000381">
    <property type="protein sequence ID" value="CAG2192241.1"/>
    <property type="molecule type" value="Genomic_DNA"/>
</dbReference>